<comment type="similarity">
    <text evidence="2">Belongs to the outer membrane factor (OMF) (TC 1.B.17) family.</text>
</comment>
<keyword evidence="5" id="KW-0812">Transmembrane</keyword>
<keyword evidence="3" id="KW-0813">Transport</keyword>
<dbReference type="SUPFAM" id="SSF56954">
    <property type="entry name" value="Outer membrane efflux proteins (OEP)"/>
    <property type="match status" value="1"/>
</dbReference>
<comment type="caution">
    <text evidence="8">The sequence shown here is derived from an EMBL/GenBank/DDBJ whole genome shotgun (WGS) entry which is preliminary data.</text>
</comment>
<dbReference type="EMBL" id="MAYW01000023">
    <property type="protein sequence ID" value="ODS33624.1"/>
    <property type="molecule type" value="Genomic_DNA"/>
</dbReference>
<dbReference type="AlphaFoldDB" id="A0A1E3XFA1"/>
<dbReference type="Pfam" id="PF02321">
    <property type="entry name" value="OEP"/>
    <property type="match status" value="2"/>
</dbReference>
<reference evidence="8 9" key="1">
    <citation type="submission" date="2016-07" db="EMBL/GenBank/DDBJ databases">
        <title>Draft genome of Scalindua rubra, obtained from a brine-seawater interface in the Red Sea, sheds light on salt adaptation in anammox bacteria.</title>
        <authorList>
            <person name="Speth D.R."/>
            <person name="Lagkouvardos I."/>
            <person name="Wang Y."/>
            <person name="Qian P.-Y."/>
            <person name="Dutilh B.E."/>
            <person name="Jetten M.S."/>
        </authorList>
    </citation>
    <scope>NUCLEOTIDE SEQUENCE [LARGE SCALE GENOMIC DNA]</scope>
    <source>
        <strain evidence="8">BSI-1</strain>
    </source>
</reference>
<keyword evidence="6" id="KW-0472">Membrane</keyword>
<gene>
    <name evidence="8" type="ORF">SCARUB_01224</name>
</gene>
<evidence type="ECO:0000256" key="2">
    <source>
        <dbReference type="ARBA" id="ARBA00007613"/>
    </source>
</evidence>
<evidence type="ECO:0000313" key="9">
    <source>
        <dbReference type="Proteomes" id="UP000094056"/>
    </source>
</evidence>
<sequence length="439" mass="49991">MKKIIKYLFVVLLIHSITIRVFGLTLDECIKLTLENNYKIQARSYEVDAKKKVIDVERSEYFPEVRAGTDYGAIPFKSQGLFGSSRTKRHNIRLRTEQPLWRAGYIKAKVKKAYWESNIAKAEKDIEEVDVVYDVTKAYYNVILQKEIVAVHQESVENAVGHVDSVREKVKEDMAVEVDLLVANTSLSSEKAELFTARNDYNIAMQELNLIMGNELEKPLDIEEQLVFKPVEIDHPSLVHQAFGENPHLEKNYAQSQAAEQARKAAKSGFFPHVKLFTQWEWGETQGKPANRRHGDAGGEADLPLLPTGYNYAFGVGISVPILKDYIEAKARYREAKAIKNKLVMAKSHIENSIRLNINKARSKISESEMNYEVAKSNVDVFTKRLENIKKGYEEGVFTSLDVSDAHKDLSNAKIKLLKSIYKYNMAYTNLKKVVGKTH</sequence>
<keyword evidence="4" id="KW-1134">Transmembrane beta strand</keyword>
<dbReference type="GO" id="GO:0015562">
    <property type="term" value="F:efflux transmembrane transporter activity"/>
    <property type="evidence" value="ECO:0007669"/>
    <property type="project" value="InterPro"/>
</dbReference>
<evidence type="ECO:0000256" key="4">
    <source>
        <dbReference type="ARBA" id="ARBA00022452"/>
    </source>
</evidence>
<dbReference type="Gene3D" id="1.20.1600.10">
    <property type="entry name" value="Outer membrane efflux proteins (OEP)"/>
    <property type="match status" value="1"/>
</dbReference>
<name>A0A1E3XFA1_9BACT</name>
<dbReference type="GO" id="GO:0015288">
    <property type="term" value="F:porin activity"/>
    <property type="evidence" value="ECO:0007669"/>
    <property type="project" value="TreeGrafter"/>
</dbReference>
<evidence type="ECO:0000256" key="5">
    <source>
        <dbReference type="ARBA" id="ARBA00022692"/>
    </source>
</evidence>
<evidence type="ECO:0000313" key="8">
    <source>
        <dbReference type="EMBL" id="ODS33624.1"/>
    </source>
</evidence>
<dbReference type="GO" id="GO:1990281">
    <property type="term" value="C:efflux pump complex"/>
    <property type="evidence" value="ECO:0007669"/>
    <property type="project" value="TreeGrafter"/>
</dbReference>
<accession>A0A1E3XFA1</accession>
<evidence type="ECO:0000256" key="6">
    <source>
        <dbReference type="ARBA" id="ARBA00023136"/>
    </source>
</evidence>
<keyword evidence="7" id="KW-0998">Cell outer membrane</keyword>
<organism evidence="8 9">
    <name type="scientific">Candidatus Scalindua rubra</name>
    <dbReference type="NCBI Taxonomy" id="1872076"/>
    <lineage>
        <taxon>Bacteria</taxon>
        <taxon>Pseudomonadati</taxon>
        <taxon>Planctomycetota</taxon>
        <taxon>Candidatus Brocadiia</taxon>
        <taxon>Candidatus Brocadiales</taxon>
        <taxon>Candidatus Scalinduaceae</taxon>
        <taxon>Candidatus Scalindua</taxon>
    </lineage>
</organism>
<dbReference type="PANTHER" id="PTHR30026">
    <property type="entry name" value="OUTER MEMBRANE PROTEIN TOLC"/>
    <property type="match status" value="1"/>
</dbReference>
<evidence type="ECO:0000256" key="3">
    <source>
        <dbReference type="ARBA" id="ARBA00022448"/>
    </source>
</evidence>
<dbReference type="Proteomes" id="UP000094056">
    <property type="component" value="Unassembled WGS sequence"/>
</dbReference>
<proteinExistence type="inferred from homology"/>
<dbReference type="InterPro" id="IPR051906">
    <property type="entry name" value="TolC-like"/>
</dbReference>
<protein>
    <submittedName>
        <fullName evidence="8">Outer membrane protein</fullName>
    </submittedName>
</protein>
<dbReference type="GO" id="GO:0009279">
    <property type="term" value="C:cell outer membrane"/>
    <property type="evidence" value="ECO:0007669"/>
    <property type="project" value="UniProtKB-SubCell"/>
</dbReference>
<evidence type="ECO:0000256" key="1">
    <source>
        <dbReference type="ARBA" id="ARBA00004442"/>
    </source>
</evidence>
<evidence type="ECO:0000256" key="7">
    <source>
        <dbReference type="ARBA" id="ARBA00023237"/>
    </source>
</evidence>
<comment type="subcellular location">
    <subcellularLocation>
        <location evidence="1">Cell outer membrane</location>
    </subcellularLocation>
</comment>
<dbReference type="PANTHER" id="PTHR30026:SF20">
    <property type="entry name" value="OUTER MEMBRANE PROTEIN TOLC"/>
    <property type="match status" value="1"/>
</dbReference>
<dbReference type="InterPro" id="IPR003423">
    <property type="entry name" value="OMP_efflux"/>
</dbReference>